<accession>A0A1J9RBH1</accession>
<sequence>MSAENPYPEIQHLCAPCAGLNFREILLHDLTMPDDAFPYVRHHKGVEELVTCAIQEGCELCRIFMVSFASEQSFIYGTIRPEEDCEERVRDILEKQPHLRERVLIAGPYSGFPVPGALFSEGGESAGIGLWISTDQFDNGDENVKEDMDKQNEEEYQESDEQKAPSLGRIGKTPITFAKFSSERSTTLGDMPLVQNIRLRPISNDPKTPACMRTASEWLTNCLQNHNQCRKDTPAHSQLPTRVLDVGDETQEPRLVVTGDSVGNYAALSYCWGVDKNKHLTLTEDNLEVFRISIPLSSLPKTLLDAVLVTRSLGLQYLWIDALCIIQDSAEDWTYEAGSMNAVYNNAIVAIFATSAKSADDGFLERRVPDPYRYHLPRSAVWPTNTNLDRDLTETEANPIFLELFDEKPLYLDEDMREDDTYPWKTRGWTLQERLSPKRGISFNKTQMMWHCLTCTEQECGHHEDYNVRRQFDLVDHISAVEGSLLLTSISERWDTLVRLSESVLAVTGVERYEELAVQLWFRILDHYSTRTLSDHSDRLPAVAALAKTLEDRMGGRNRYLAGLWENEIALGLAWTPCGNEIAQWCKNEAAIRAPSWSWASVAASSYNGYRCHEFDKWNIRSVMNLEGIEIANDEERFLPRSTFALRIRAPAKRLSDSWASTENTTDVDEQDLAQATLERILRRRLVPNRQGSSDDIIKEPRSSEYVQKHEPHVGQRFLAMKYLERTGIGGVHFFYRPGPIESFFLILESVSDGENRYRRVADVMLADQAWSDEGVVEKDLLDKIKEQRWPRQEIELV</sequence>
<feature type="region of interest" description="Disordered" evidence="1">
    <location>
        <begin position="139"/>
        <end position="168"/>
    </location>
</feature>
<feature type="compositionally biased region" description="Basic and acidic residues" evidence="1">
    <location>
        <begin position="142"/>
        <end position="153"/>
    </location>
</feature>
<dbReference type="InterPro" id="IPR010730">
    <property type="entry name" value="HET"/>
</dbReference>
<evidence type="ECO:0000313" key="3">
    <source>
        <dbReference type="EMBL" id="OJD37904.1"/>
    </source>
</evidence>
<dbReference type="Proteomes" id="UP000183809">
    <property type="component" value="Unassembled WGS sequence"/>
</dbReference>
<organism evidence="3 4">
    <name type="scientific">Diplodia corticola</name>
    <dbReference type="NCBI Taxonomy" id="236234"/>
    <lineage>
        <taxon>Eukaryota</taxon>
        <taxon>Fungi</taxon>
        <taxon>Dikarya</taxon>
        <taxon>Ascomycota</taxon>
        <taxon>Pezizomycotina</taxon>
        <taxon>Dothideomycetes</taxon>
        <taxon>Dothideomycetes incertae sedis</taxon>
        <taxon>Botryosphaeriales</taxon>
        <taxon>Botryosphaeriaceae</taxon>
        <taxon>Diplodia</taxon>
    </lineage>
</organism>
<protein>
    <submittedName>
        <fullName evidence="3">Heterokaryon incompatibility protein</fullName>
    </submittedName>
</protein>
<name>A0A1J9RBH1_9PEZI</name>
<dbReference type="STRING" id="236234.A0A1J9RBH1"/>
<comment type="caution">
    <text evidence="3">The sequence shown here is derived from an EMBL/GenBank/DDBJ whole genome shotgun (WGS) entry which is preliminary data.</text>
</comment>
<dbReference type="GeneID" id="31017124"/>
<dbReference type="Pfam" id="PF06985">
    <property type="entry name" value="HET"/>
    <property type="match status" value="1"/>
</dbReference>
<dbReference type="PANTHER" id="PTHR33112:SF16">
    <property type="entry name" value="HETEROKARYON INCOMPATIBILITY DOMAIN-CONTAINING PROTEIN"/>
    <property type="match status" value="1"/>
</dbReference>
<reference evidence="3 4" key="1">
    <citation type="submission" date="2016-10" db="EMBL/GenBank/DDBJ databases">
        <title>Proteomics and genomics reveal pathogen-plant mechanisms compatible with a hemibiotrophic lifestyle of Diplodia corticola.</title>
        <authorList>
            <person name="Fernandes I."/>
            <person name="De Jonge R."/>
            <person name="Van De Peer Y."/>
            <person name="Devreese B."/>
            <person name="Alves A."/>
            <person name="Esteves A.C."/>
        </authorList>
    </citation>
    <scope>NUCLEOTIDE SEQUENCE [LARGE SCALE GENOMIC DNA]</scope>
    <source>
        <strain evidence="3 4">CBS 112549</strain>
    </source>
</reference>
<dbReference type="AlphaFoldDB" id="A0A1J9RBH1"/>
<proteinExistence type="predicted"/>
<dbReference type="EMBL" id="MNUE01000005">
    <property type="protein sequence ID" value="OJD37904.1"/>
    <property type="molecule type" value="Genomic_DNA"/>
</dbReference>
<dbReference type="OrthoDB" id="5125733at2759"/>
<evidence type="ECO:0000259" key="2">
    <source>
        <dbReference type="Pfam" id="PF06985"/>
    </source>
</evidence>
<evidence type="ECO:0000313" key="4">
    <source>
        <dbReference type="Proteomes" id="UP000183809"/>
    </source>
</evidence>
<evidence type="ECO:0000256" key="1">
    <source>
        <dbReference type="SAM" id="MobiDB-lite"/>
    </source>
</evidence>
<dbReference type="RefSeq" id="XP_020133932.1">
    <property type="nucleotide sequence ID" value="XM_020276863.1"/>
</dbReference>
<dbReference type="PANTHER" id="PTHR33112">
    <property type="entry name" value="DOMAIN PROTEIN, PUTATIVE-RELATED"/>
    <property type="match status" value="1"/>
</dbReference>
<feature type="domain" description="Heterokaryon incompatibility" evidence="2">
    <location>
        <begin position="265"/>
        <end position="433"/>
    </location>
</feature>
<gene>
    <name evidence="3" type="ORF">BKCO1_500042</name>
</gene>
<keyword evidence="4" id="KW-1185">Reference proteome</keyword>